<gene>
    <name evidence="2" type="ORF">GCM10009020_07210</name>
</gene>
<dbReference type="AlphaFoldDB" id="A0AAV3T734"/>
<dbReference type="RefSeq" id="WP_343772505.1">
    <property type="nucleotide sequence ID" value="NZ_BAAADV010000001.1"/>
</dbReference>
<keyword evidence="3" id="KW-1185">Reference proteome</keyword>
<name>A0AAV3T734_9EURY</name>
<comment type="caution">
    <text evidence="2">The sequence shown here is derived from an EMBL/GenBank/DDBJ whole genome shotgun (WGS) entry which is preliminary data.</text>
</comment>
<organism evidence="2 3">
    <name type="scientific">Natronoarchaeum mannanilyticum</name>
    <dbReference type="NCBI Taxonomy" id="926360"/>
    <lineage>
        <taxon>Archaea</taxon>
        <taxon>Methanobacteriati</taxon>
        <taxon>Methanobacteriota</taxon>
        <taxon>Stenosarchaea group</taxon>
        <taxon>Halobacteria</taxon>
        <taxon>Halobacteriales</taxon>
        <taxon>Natronoarchaeaceae</taxon>
    </lineage>
</organism>
<evidence type="ECO:0000256" key="1">
    <source>
        <dbReference type="SAM" id="MobiDB-lite"/>
    </source>
</evidence>
<feature type="region of interest" description="Disordered" evidence="1">
    <location>
        <begin position="1"/>
        <end position="24"/>
    </location>
</feature>
<sequence>MSAEEHENWERLSMDPDPQDDLGYESSEWDVLSVETNGRNQRLFLPADEEDLREDAFIVADSSALCDVADCR</sequence>
<proteinExistence type="predicted"/>
<reference evidence="2 3" key="1">
    <citation type="journal article" date="2019" name="Int. J. Syst. Evol. Microbiol.">
        <title>The Global Catalogue of Microorganisms (GCM) 10K type strain sequencing project: providing services to taxonomists for standard genome sequencing and annotation.</title>
        <authorList>
            <consortium name="The Broad Institute Genomics Platform"/>
            <consortium name="The Broad Institute Genome Sequencing Center for Infectious Disease"/>
            <person name="Wu L."/>
            <person name="Ma J."/>
        </authorList>
    </citation>
    <scope>NUCLEOTIDE SEQUENCE [LARGE SCALE GENOMIC DNA]</scope>
    <source>
        <strain evidence="2 3">JCM 16328</strain>
    </source>
</reference>
<evidence type="ECO:0000313" key="3">
    <source>
        <dbReference type="Proteomes" id="UP001500420"/>
    </source>
</evidence>
<dbReference type="Proteomes" id="UP001500420">
    <property type="component" value="Unassembled WGS sequence"/>
</dbReference>
<evidence type="ECO:0000313" key="2">
    <source>
        <dbReference type="EMBL" id="GAA0664823.1"/>
    </source>
</evidence>
<protein>
    <submittedName>
        <fullName evidence="2">Uncharacterized protein</fullName>
    </submittedName>
</protein>
<dbReference type="EMBL" id="BAAADV010000001">
    <property type="protein sequence ID" value="GAA0664823.1"/>
    <property type="molecule type" value="Genomic_DNA"/>
</dbReference>
<accession>A0AAV3T734</accession>
<feature type="compositionally biased region" description="Basic and acidic residues" evidence="1">
    <location>
        <begin position="1"/>
        <end position="14"/>
    </location>
</feature>